<evidence type="ECO:0000256" key="13">
    <source>
        <dbReference type="ARBA" id="ARBA00023235"/>
    </source>
</evidence>
<comment type="catalytic activity">
    <reaction evidence="1 16">
        <text>ATP-independent breakage of single-stranded DNA, followed by passage and rejoining.</text>
        <dbReference type="EC" id="5.6.2.1"/>
    </reaction>
</comment>
<dbReference type="GO" id="GO:0031422">
    <property type="term" value="C:RecQ family helicase-topoisomerase III complex"/>
    <property type="evidence" value="ECO:0007669"/>
    <property type="project" value="TreeGrafter"/>
</dbReference>
<dbReference type="InterPro" id="IPR006171">
    <property type="entry name" value="TOPRIM_dom"/>
</dbReference>
<keyword evidence="7 15" id="KW-0863">Zinc-finger</keyword>
<feature type="domain" description="GRF-type" evidence="20">
    <location>
        <begin position="908"/>
        <end position="950"/>
    </location>
</feature>
<evidence type="ECO:0000256" key="16">
    <source>
        <dbReference type="RuleBase" id="RU362092"/>
    </source>
</evidence>
<dbReference type="Gene3D" id="1.10.460.10">
    <property type="entry name" value="Topoisomerase I, domain 2"/>
    <property type="match status" value="1"/>
</dbReference>
<evidence type="ECO:0000256" key="3">
    <source>
        <dbReference type="ARBA" id="ARBA00004305"/>
    </source>
</evidence>
<dbReference type="InterPro" id="IPR013826">
    <property type="entry name" value="Topo_IA_cen_sub3"/>
</dbReference>
<dbReference type="SMART" id="SM00493">
    <property type="entry name" value="TOPRIM"/>
    <property type="match status" value="1"/>
</dbReference>
<dbReference type="InterPro" id="IPR001878">
    <property type="entry name" value="Znf_CCHC"/>
</dbReference>
<dbReference type="InterPro" id="IPR013497">
    <property type="entry name" value="Topo_IA_cen"/>
</dbReference>
<dbReference type="CDD" id="cd03362">
    <property type="entry name" value="TOPRIM_TopoIA_TopoIII"/>
    <property type="match status" value="1"/>
</dbReference>
<dbReference type="SUPFAM" id="SSF57783">
    <property type="entry name" value="Zinc beta-ribbon"/>
    <property type="match status" value="1"/>
</dbReference>
<evidence type="ECO:0000256" key="7">
    <source>
        <dbReference type="ARBA" id="ARBA00022771"/>
    </source>
</evidence>
<dbReference type="PROSITE" id="PS52039">
    <property type="entry name" value="TOPO_IA_2"/>
    <property type="match status" value="1"/>
</dbReference>
<keyword evidence="10 16" id="KW-0799">Topoisomerase</keyword>
<dbReference type="CDD" id="cd00186">
    <property type="entry name" value="TOP1Ac"/>
    <property type="match status" value="1"/>
</dbReference>
<keyword evidence="11 16" id="KW-0238">DNA-binding</keyword>
<dbReference type="InterPro" id="IPR034144">
    <property type="entry name" value="TOPRIM_TopoIII"/>
</dbReference>
<dbReference type="Gene3D" id="3.40.50.140">
    <property type="match status" value="1"/>
</dbReference>
<sequence>MVRVLNVAEKNDAAKSLANVLSQGRPRMREGFSRFNKIYEFEYRLMNQQVTMTMTSVSGHLLGLEFIGTFKSWRSCNPVDLFDVPVEKHCPENFVDIKRTLEREVRGCQSLVIWTDCDREGENIGYEVIHVCQAVKPNIKVYRAKFSEITPQSVARAVNNLGPPDPRINDAVDVRQELDLRIGAAFTRFQTLRLQKLFPETLAEQLISYGSCQFPTLGFVVERYKQVQEFVPEPFWKLKVIHLHEDVQAEFSWKRNRLFNFLACEVLYNQCKENPLATVVDVKSKSKNKWRPQALDTVELEKLASRKLKVNAKETMKIAEKLYTQGLISYPRTETNIFPKDMDLVALVEAQTQDPDWGEFAQQVLNNGPNPRNGSKSDQAHPPIHPLKYTNSLQGNEKKIYEYVVRHFLACVSQDAQGHETVVEIDIALERFSAQGLMILARNYLDVYPYEKWNAKEIPLYQQGDQFEPNSIEILAGETSAPPLLTEADLIALMEKHGIGTDATHAEHIETVKSRMYVGLRPDGRFVPGQLGMGLVEGYDSMGYEMSKPHLRAQLEADLKLICEGKKRKEDVLKDQIKKYKEVFIEACRQAQKLDAALSQYLGEAQPLPDDLDEVDSAPSVIRKCPRCGNPMTLRTKKDGKGFYIGCSGYPNCKACIWLPDFVLHVHATQEICQNCGPDQVSKLKFKFKQGSVPLTIPNNYIGCIGGCDEMLTEILGIRPLSGHGNNILPRTEIRSNPPSTGTSTIKRQNGGCSTNITNDVSTPTIEGNRRIAAVSSSSGTKTSRTPSNHKPVSSSNLKCNKPGSSTRDFHTHALSDSALNSHQEQTQNRGIDRSNRKSVTNMDSGFGPVPNRQDRTFSSISAASPYPRGPLSSISNSGFNIANRRAQGAGDSIHFGIDSAAEKAIVCSCGNDAVILTVRKEGPNTGRQFYKCSGQNGENCNFFLWADQNDQSSTLSSSSSSSLTHGREGFGGDGFSSTFNLARTGTKSTLPAGSVGSDEVSCRCGIPAKSLTVQKQGPNTGRPFFACSKPREQSCNFFQWADQAHGMSNFGQDGSNSGSAILPWASGSKGMSAQKKRPASDGTTSGQNKQRKPPSCGYCGQPGHRRNKCPERLDDF</sequence>
<dbReference type="GO" id="GO:0005759">
    <property type="term" value="C:mitochondrial matrix"/>
    <property type="evidence" value="ECO:0007669"/>
    <property type="project" value="UniProtKB-SubCell"/>
</dbReference>
<dbReference type="Proteomes" id="UP000735302">
    <property type="component" value="Unassembled WGS sequence"/>
</dbReference>
<dbReference type="PANTHER" id="PTHR11390:SF21">
    <property type="entry name" value="DNA TOPOISOMERASE 3-ALPHA"/>
    <property type="match status" value="1"/>
</dbReference>
<evidence type="ECO:0000259" key="18">
    <source>
        <dbReference type="PROSITE" id="PS50158"/>
    </source>
</evidence>
<accession>A0AAV4C365</accession>
<dbReference type="SMART" id="SM00437">
    <property type="entry name" value="TOP1Ac"/>
    <property type="match status" value="1"/>
</dbReference>
<dbReference type="Gene3D" id="3.30.65.10">
    <property type="entry name" value="Bacterial Topoisomerase I, domain 1"/>
    <property type="match status" value="1"/>
</dbReference>
<keyword evidence="8" id="KW-0862">Zinc</keyword>
<dbReference type="Pfam" id="PF01751">
    <property type="entry name" value="Toprim"/>
    <property type="match status" value="1"/>
</dbReference>
<dbReference type="SUPFAM" id="SSF57756">
    <property type="entry name" value="Retrovirus zinc finger-like domains"/>
    <property type="match status" value="1"/>
</dbReference>
<evidence type="ECO:0000256" key="12">
    <source>
        <dbReference type="ARBA" id="ARBA00023128"/>
    </source>
</evidence>
<dbReference type="InterPro" id="IPR013824">
    <property type="entry name" value="Topo_IA_cen_sub1"/>
</dbReference>
<feature type="domain" description="GRF-type" evidence="20">
    <location>
        <begin position="1003"/>
        <end position="1045"/>
    </location>
</feature>
<dbReference type="InterPro" id="IPR013825">
    <property type="entry name" value="Topo_IA_cen_sub2"/>
</dbReference>
<gene>
    <name evidence="22" type="ORF">PoB_005207400</name>
</gene>
<dbReference type="GO" id="GO:0006265">
    <property type="term" value="P:DNA topological change"/>
    <property type="evidence" value="ECO:0007669"/>
    <property type="project" value="InterPro"/>
</dbReference>
<dbReference type="FunFam" id="1.10.460.10:FF:000020">
    <property type="entry name" value="DNA topoisomerase 3-alpha"/>
    <property type="match status" value="1"/>
</dbReference>
<evidence type="ECO:0000256" key="4">
    <source>
        <dbReference type="ARBA" id="ARBA00009446"/>
    </source>
</evidence>
<dbReference type="GO" id="GO:0005654">
    <property type="term" value="C:nucleoplasm"/>
    <property type="evidence" value="ECO:0007669"/>
    <property type="project" value="UniProtKB-ARBA"/>
</dbReference>
<protein>
    <recommendedName>
        <fullName evidence="16">DNA topoisomerase</fullName>
        <ecNumber evidence="16">5.6.2.1</ecNumber>
    </recommendedName>
</protein>
<evidence type="ECO:0000259" key="19">
    <source>
        <dbReference type="PROSITE" id="PS50880"/>
    </source>
</evidence>
<dbReference type="AlphaFoldDB" id="A0AAV4C365"/>
<proteinExistence type="inferred from homology"/>
<dbReference type="Gene3D" id="1.10.290.10">
    <property type="entry name" value="Topoisomerase I, domain 4"/>
    <property type="match status" value="1"/>
</dbReference>
<dbReference type="PROSITE" id="PS50880">
    <property type="entry name" value="TOPRIM"/>
    <property type="match status" value="1"/>
</dbReference>
<dbReference type="Gene3D" id="2.70.20.10">
    <property type="entry name" value="Topoisomerase I, domain 3"/>
    <property type="match status" value="1"/>
</dbReference>
<dbReference type="InterPro" id="IPR003602">
    <property type="entry name" value="Topo_IA_DNA-bd_dom"/>
</dbReference>
<evidence type="ECO:0000256" key="1">
    <source>
        <dbReference type="ARBA" id="ARBA00000213"/>
    </source>
</evidence>
<comment type="cofactor">
    <cofactor evidence="2">
        <name>Mg(2+)</name>
        <dbReference type="ChEBI" id="CHEBI:18420"/>
    </cofactor>
</comment>
<evidence type="ECO:0000256" key="9">
    <source>
        <dbReference type="ARBA" id="ARBA00022842"/>
    </source>
</evidence>
<dbReference type="InterPro" id="IPR000380">
    <property type="entry name" value="Topo_IA"/>
</dbReference>
<dbReference type="FunFam" id="3.40.50.140:FF:000003">
    <property type="entry name" value="DNA topoisomerase"/>
    <property type="match status" value="1"/>
</dbReference>
<name>A0AAV4C365_9GAST</name>
<evidence type="ECO:0000313" key="23">
    <source>
        <dbReference type="Proteomes" id="UP000735302"/>
    </source>
</evidence>
<dbReference type="InterPro" id="IPR023405">
    <property type="entry name" value="Topo_IA_core_domain"/>
</dbReference>
<keyword evidence="13 16" id="KW-0413">Isomerase</keyword>
<keyword evidence="12" id="KW-0496">Mitochondrion</keyword>
<comment type="subunit">
    <text evidence="14">Binds ssDNA. Interacts (via N-terminal region) with BLM; the interaction is direct. Directly interacts with RMI1. Component of the RMI complex, containing at least TOP3A, RMI1 and RMI2. The RMI complex interacts with BLM.</text>
</comment>
<comment type="function">
    <text evidence="16">Introduces a single-strand break via transesterification at a target site in duplex DNA. Releases the supercoiling and torsional tension of DNA introduced during the DNA replication and transcription by transiently cleaving and rejoining one strand of the DNA duplex. The scissile phosphodiester is attacked by the catalytic tyrosine of the enzyme, resulting in the formation of a DNA-(5'-phosphotyrosyl)-enzyme intermediate and the expulsion of a 3'-OH DNA strand.</text>
</comment>
<evidence type="ECO:0000256" key="17">
    <source>
        <dbReference type="SAM" id="MobiDB-lite"/>
    </source>
</evidence>
<evidence type="ECO:0000256" key="14">
    <source>
        <dbReference type="ARBA" id="ARBA00064039"/>
    </source>
</evidence>
<evidence type="ECO:0000259" key="20">
    <source>
        <dbReference type="PROSITE" id="PS51999"/>
    </source>
</evidence>
<evidence type="ECO:0000256" key="11">
    <source>
        <dbReference type="ARBA" id="ARBA00023125"/>
    </source>
</evidence>
<evidence type="ECO:0000313" key="22">
    <source>
        <dbReference type="EMBL" id="GFO25569.1"/>
    </source>
</evidence>
<organism evidence="22 23">
    <name type="scientific">Plakobranchus ocellatus</name>
    <dbReference type="NCBI Taxonomy" id="259542"/>
    <lineage>
        <taxon>Eukaryota</taxon>
        <taxon>Metazoa</taxon>
        <taxon>Spiralia</taxon>
        <taxon>Lophotrochozoa</taxon>
        <taxon>Mollusca</taxon>
        <taxon>Gastropoda</taxon>
        <taxon>Heterobranchia</taxon>
        <taxon>Euthyneura</taxon>
        <taxon>Panpulmonata</taxon>
        <taxon>Sacoglossa</taxon>
        <taxon>Placobranchoidea</taxon>
        <taxon>Plakobranchidae</taxon>
        <taxon>Plakobranchus</taxon>
    </lineage>
</organism>
<dbReference type="GO" id="GO:0003677">
    <property type="term" value="F:DNA binding"/>
    <property type="evidence" value="ECO:0007669"/>
    <property type="project" value="UniProtKB-KW"/>
</dbReference>
<feature type="domain" description="CCHC-type" evidence="18">
    <location>
        <begin position="1097"/>
        <end position="1112"/>
    </location>
</feature>
<feature type="region of interest" description="Disordered" evidence="17">
    <location>
        <begin position="1050"/>
        <end position="1117"/>
    </location>
</feature>
<dbReference type="InterPro" id="IPR036875">
    <property type="entry name" value="Znf_CCHC_sf"/>
</dbReference>
<feature type="region of interest" description="Disordered" evidence="17">
    <location>
        <begin position="729"/>
        <end position="855"/>
    </location>
</feature>
<feature type="compositionally biased region" description="Polar residues" evidence="17">
    <location>
        <begin position="775"/>
        <end position="807"/>
    </location>
</feature>
<dbReference type="PRINTS" id="PR00417">
    <property type="entry name" value="PRTPISMRASEI"/>
</dbReference>
<dbReference type="Pfam" id="PF01396">
    <property type="entry name" value="Zn_ribbon_Top1"/>
    <property type="match status" value="1"/>
</dbReference>
<dbReference type="SUPFAM" id="SSF56712">
    <property type="entry name" value="Prokaryotic type I DNA topoisomerase"/>
    <property type="match status" value="1"/>
</dbReference>
<dbReference type="InterPro" id="IPR003601">
    <property type="entry name" value="Topo_IA_2"/>
</dbReference>
<evidence type="ECO:0000256" key="8">
    <source>
        <dbReference type="ARBA" id="ARBA00022833"/>
    </source>
</evidence>
<dbReference type="GO" id="GO:0006310">
    <property type="term" value="P:DNA recombination"/>
    <property type="evidence" value="ECO:0007669"/>
    <property type="project" value="TreeGrafter"/>
</dbReference>
<dbReference type="FunFam" id="2.70.20.10:FF:000004">
    <property type="entry name" value="DNA topoisomerase"/>
    <property type="match status" value="1"/>
</dbReference>
<dbReference type="GO" id="GO:0003917">
    <property type="term" value="F:DNA topoisomerase type I (single strand cut, ATP-independent) activity"/>
    <property type="evidence" value="ECO:0007669"/>
    <property type="project" value="UniProtKB-EC"/>
</dbReference>
<dbReference type="EMBL" id="BLXT01005762">
    <property type="protein sequence ID" value="GFO25569.1"/>
    <property type="molecule type" value="Genomic_DNA"/>
</dbReference>
<dbReference type="InterPro" id="IPR013498">
    <property type="entry name" value="Topo_IA_Znf"/>
</dbReference>
<keyword evidence="6" id="KW-0677">Repeat</keyword>
<comment type="similarity">
    <text evidence="4 16">Belongs to the type IA topoisomerase family.</text>
</comment>
<keyword evidence="5" id="KW-0479">Metal-binding</keyword>
<evidence type="ECO:0000256" key="2">
    <source>
        <dbReference type="ARBA" id="ARBA00001946"/>
    </source>
</evidence>
<feature type="domain" description="Toprim" evidence="19">
    <location>
        <begin position="3"/>
        <end position="147"/>
    </location>
</feature>
<feature type="compositionally biased region" description="Polar residues" evidence="17">
    <location>
        <begin position="818"/>
        <end position="830"/>
    </location>
</feature>
<dbReference type="PROSITE" id="PS50158">
    <property type="entry name" value="ZF_CCHC"/>
    <property type="match status" value="1"/>
</dbReference>
<evidence type="ECO:0000259" key="21">
    <source>
        <dbReference type="PROSITE" id="PS52039"/>
    </source>
</evidence>
<keyword evidence="9" id="KW-0460">Magnesium</keyword>
<dbReference type="InterPro" id="IPR010666">
    <property type="entry name" value="Znf_GRF"/>
</dbReference>
<feature type="compositionally biased region" description="Polar residues" evidence="17">
    <location>
        <begin position="365"/>
        <end position="377"/>
    </location>
</feature>
<dbReference type="SMART" id="SM00436">
    <property type="entry name" value="TOP1Bc"/>
    <property type="match status" value="1"/>
</dbReference>
<dbReference type="GO" id="GO:0006281">
    <property type="term" value="P:DNA repair"/>
    <property type="evidence" value="ECO:0007669"/>
    <property type="project" value="TreeGrafter"/>
</dbReference>
<dbReference type="Pfam" id="PF06839">
    <property type="entry name" value="Zn_ribbon_GRF"/>
    <property type="match status" value="2"/>
</dbReference>
<dbReference type="EC" id="5.6.2.1" evidence="16"/>
<feature type="compositionally biased region" description="Polar residues" evidence="17">
    <location>
        <begin position="735"/>
        <end position="766"/>
    </location>
</feature>
<keyword evidence="23" id="KW-1185">Reference proteome</keyword>
<dbReference type="Pfam" id="PF01131">
    <property type="entry name" value="Topoisom_bac"/>
    <property type="match status" value="1"/>
</dbReference>
<feature type="domain" description="Topo IA-type catalytic" evidence="21">
    <location>
        <begin position="165"/>
        <end position="584"/>
    </location>
</feature>
<dbReference type="PROSITE" id="PS51999">
    <property type="entry name" value="ZF_GRF"/>
    <property type="match status" value="2"/>
</dbReference>
<dbReference type="FunFam" id="1.10.290.10:FF:000001">
    <property type="entry name" value="DNA topoisomerase"/>
    <property type="match status" value="1"/>
</dbReference>
<comment type="subcellular location">
    <subcellularLocation>
        <location evidence="3">Mitochondrion matrix</location>
    </subcellularLocation>
</comment>
<reference evidence="22 23" key="1">
    <citation type="journal article" date="2021" name="Elife">
        <title>Chloroplast acquisition without the gene transfer in kleptoplastic sea slugs, Plakobranchus ocellatus.</title>
        <authorList>
            <person name="Maeda T."/>
            <person name="Takahashi S."/>
            <person name="Yoshida T."/>
            <person name="Shimamura S."/>
            <person name="Takaki Y."/>
            <person name="Nagai Y."/>
            <person name="Toyoda A."/>
            <person name="Suzuki Y."/>
            <person name="Arimoto A."/>
            <person name="Ishii H."/>
            <person name="Satoh N."/>
            <person name="Nishiyama T."/>
            <person name="Hasebe M."/>
            <person name="Maruyama T."/>
            <person name="Minagawa J."/>
            <person name="Obokata J."/>
            <person name="Shigenobu S."/>
        </authorList>
    </citation>
    <scope>NUCLEOTIDE SEQUENCE [LARGE SCALE GENOMIC DNA]</scope>
</reference>
<evidence type="ECO:0000256" key="10">
    <source>
        <dbReference type="ARBA" id="ARBA00023029"/>
    </source>
</evidence>
<dbReference type="InterPro" id="IPR023406">
    <property type="entry name" value="Topo_IA_AS"/>
</dbReference>
<evidence type="ECO:0000256" key="15">
    <source>
        <dbReference type="PROSITE-ProRule" id="PRU00047"/>
    </source>
</evidence>
<dbReference type="PROSITE" id="PS00396">
    <property type="entry name" value="TOPO_IA_1"/>
    <property type="match status" value="1"/>
</dbReference>
<dbReference type="GO" id="GO:0008270">
    <property type="term" value="F:zinc ion binding"/>
    <property type="evidence" value="ECO:0007669"/>
    <property type="project" value="UniProtKB-KW"/>
</dbReference>
<evidence type="ECO:0000256" key="6">
    <source>
        <dbReference type="ARBA" id="ARBA00022737"/>
    </source>
</evidence>
<feature type="compositionally biased region" description="Polar residues" evidence="17">
    <location>
        <begin position="1050"/>
        <end position="1060"/>
    </location>
</feature>
<evidence type="ECO:0000256" key="5">
    <source>
        <dbReference type="ARBA" id="ARBA00022723"/>
    </source>
</evidence>
<feature type="region of interest" description="Disordered" evidence="17">
    <location>
        <begin position="365"/>
        <end position="386"/>
    </location>
</feature>
<comment type="caution">
    <text evidence="22">The sequence shown here is derived from an EMBL/GenBank/DDBJ whole genome shotgun (WGS) entry which is preliminary data.</text>
</comment>
<dbReference type="PANTHER" id="PTHR11390">
    <property type="entry name" value="PROKARYOTIC DNA TOPOISOMERASE"/>
    <property type="match status" value="1"/>
</dbReference>